<comment type="caution">
    <text evidence="1">The sequence shown here is derived from an EMBL/GenBank/DDBJ whole genome shotgun (WGS) entry which is preliminary data.</text>
</comment>
<dbReference type="eggNOG" id="COG3108">
    <property type="taxonomic scope" value="Bacteria"/>
</dbReference>
<sequence length="141" mass="15642">MSRFSFGEASARKLATCDERLQRVARRALAYGVMDFAITEGLRTLEKQQEEYRAGRSQIDGIKTLSKHQRLPSEAIDVLPHPAVVNGVNVWNDQQRFAVLAGLMMAAAADEGVTLRWGGDWDGDGNNADSTLHDMPHFELV</sequence>
<gene>
    <name evidence="1" type="ORF">AZ34_10470</name>
</gene>
<proteinExistence type="predicted"/>
<dbReference type="InterPro" id="IPR009045">
    <property type="entry name" value="Zn_M74/Hedgehog-like"/>
</dbReference>
<dbReference type="RefSeq" id="WP_035607761.1">
    <property type="nucleotide sequence ID" value="NZ_JEMG01000001.1"/>
</dbReference>
<dbReference type="Gene3D" id="3.30.1380.10">
    <property type="match status" value="1"/>
</dbReference>
<protein>
    <submittedName>
        <fullName evidence="1">Uncharacterized protein</fullName>
    </submittedName>
</protein>
<dbReference type="AlphaFoldDB" id="A0A016XHZ1"/>
<organism evidence="1 2">
    <name type="scientific">Hylemonella gracilis str. Niagara R</name>
    <dbReference type="NCBI Taxonomy" id="1458275"/>
    <lineage>
        <taxon>Bacteria</taxon>
        <taxon>Pseudomonadati</taxon>
        <taxon>Pseudomonadota</taxon>
        <taxon>Betaproteobacteria</taxon>
        <taxon>Burkholderiales</taxon>
        <taxon>Comamonadaceae</taxon>
        <taxon>Hylemonella</taxon>
    </lineage>
</organism>
<evidence type="ECO:0000313" key="2">
    <source>
        <dbReference type="Proteomes" id="UP000023268"/>
    </source>
</evidence>
<reference evidence="1 2" key="1">
    <citation type="submission" date="2014-02" db="EMBL/GenBank/DDBJ databases">
        <title>Draft Genome of Hylemonella gracilis isolated from the Niagara River.</title>
        <authorList>
            <person name="Pawlowski D.R."/>
            <person name="Koudelka G.B."/>
        </authorList>
    </citation>
    <scope>NUCLEOTIDE SEQUENCE [LARGE SCALE GENOMIC DNA]</scope>
    <source>
        <strain evidence="1 2">Niagara R</strain>
    </source>
</reference>
<dbReference type="OrthoDB" id="8479979at2"/>
<dbReference type="Proteomes" id="UP000023268">
    <property type="component" value="Unassembled WGS sequence"/>
</dbReference>
<evidence type="ECO:0000313" key="1">
    <source>
        <dbReference type="EMBL" id="EYC51456.1"/>
    </source>
</evidence>
<dbReference type="SUPFAM" id="SSF55166">
    <property type="entry name" value="Hedgehog/DD-peptidase"/>
    <property type="match status" value="1"/>
</dbReference>
<dbReference type="EMBL" id="JEMG01000001">
    <property type="protein sequence ID" value="EYC51456.1"/>
    <property type="molecule type" value="Genomic_DNA"/>
</dbReference>
<dbReference type="STRING" id="1458275.AZ34_10470"/>
<accession>A0A016XHZ1</accession>
<name>A0A016XHZ1_9BURK</name>